<sequence>MSKRPHPDPLPPRAQARVDREGRTASMGKLAARLLGWMLLIVLGLVAAVALLVR</sequence>
<keyword evidence="2" id="KW-0472">Membrane</keyword>
<keyword evidence="2" id="KW-1133">Transmembrane helix</keyword>
<dbReference type="RefSeq" id="WP_377004603.1">
    <property type="nucleotide sequence ID" value="NZ_JBHSGG010000029.1"/>
</dbReference>
<gene>
    <name evidence="3" type="ORF">ACFO3Q_10380</name>
</gene>
<comment type="caution">
    <text evidence="3">The sequence shown here is derived from an EMBL/GenBank/DDBJ whole genome shotgun (WGS) entry which is preliminary data.</text>
</comment>
<evidence type="ECO:0000313" key="3">
    <source>
        <dbReference type="EMBL" id="MFC4728574.1"/>
    </source>
</evidence>
<evidence type="ECO:0000256" key="2">
    <source>
        <dbReference type="SAM" id="Phobius"/>
    </source>
</evidence>
<evidence type="ECO:0000313" key="4">
    <source>
        <dbReference type="Proteomes" id="UP001595892"/>
    </source>
</evidence>
<organism evidence="3 4">
    <name type="scientific">Coralloluteibacterium thermophilum</name>
    <dbReference type="NCBI Taxonomy" id="2707049"/>
    <lineage>
        <taxon>Bacteria</taxon>
        <taxon>Pseudomonadati</taxon>
        <taxon>Pseudomonadota</taxon>
        <taxon>Gammaproteobacteria</taxon>
        <taxon>Lysobacterales</taxon>
        <taxon>Lysobacteraceae</taxon>
        <taxon>Coralloluteibacterium</taxon>
    </lineage>
</organism>
<evidence type="ECO:0000256" key="1">
    <source>
        <dbReference type="SAM" id="MobiDB-lite"/>
    </source>
</evidence>
<keyword evidence="2" id="KW-0812">Transmembrane</keyword>
<reference evidence="4" key="1">
    <citation type="journal article" date="2019" name="Int. J. Syst. Evol. Microbiol.">
        <title>The Global Catalogue of Microorganisms (GCM) 10K type strain sequencing project: providing services to taxonomists for standard genome sequencing and annotation.</title>
        <authorList>
            <consortium name="The Broad Institute Genomics Platform"/>
            <consortium name="The Broad Institute Genome Sequencing Center for Infectious Disease"/>
            <person name="Wu L."/>
            <person name="Ma J."/>
        </authorList>
    </citation>
    <scope>NUCLEOTIDE SEQUENCE [LARGE SCALE GENOMIC DNA]</scope>
    <source>
        <strain evidence="4">CGMCC 1.13574</strain>
    </source>
</reference>
<proteinExistence type="predicted"/>
<keyword evidence="4" id="KW-1185">Reference proteome</keyword>
<feature type="transmembrane region" description="Helical" evidence="2">
    <location>
        <begin position="34"/>
        <end position="53"/>
    </location>
</feature>
<protein>
    <submittedName>
        <fullName evidence="3">Uncharacterized protein</fullName>
    </submittedName>
</protein>
<name>A0ABV9NMC4_9GAMM</name>
<dbReference type="EMBL" id="JBHSGG010000029">
    <property type="protein sequence ID" value="MFC4728574.1"/>
    <property type="molecule type" value="Genomic_DNA"/>
</dbReference>
<feature type="region of interest" description="Disordered" evidence="1">
    <location>
        <begin position="1"/>
        <end position="23"/>
    </location>
</feature>
<dbReference type="Proteomes" id="UP001595892">
    <property type="component" value="Unassembled WGS sequence"/>
</dbReference>
<accession>A0ABV9NMC4</accession>